<dbReference type="Proteomes" id="UP000324897">
    <property type="component" value="Chromosome 2"/>
</dbReference>
<gene>
    <name evidence="2" type="ORF">EJB05_27415</name>
</gene>
<name>A0A5J9UNF7_9POAL</name>
<proteinExistence type="predicted"/>
<dbReference type="Gramene" id="TVU24944">
    <property type="protein sequence ID" value="TVU24944"/>
    <property type="gene ID" value="EJB05_27415"/>
</dbReference>
<feature type="compositionally biased region" description="Polar residues" evidence="1">
    <location>
        <begin position="259"/>
        <end position="270"/>
    </location>
</feature>
<accession>A0A5J9UNF7</accession>
<protein>
    <submittedName>
        <fullName evidence="2">Uncharacterized protein</fullName>
    </submittedName>
</protein>
<reference evidence="2 3" key="1">
    <citation type="journal article" date="2019" name="Sci. Rep.">
        <title>A high-quality genome of Eragrostis curvula grass provides insights into Poaceae evolution and supports new strategies to enhance forage quality.</title>
        <authorList>
            <person name="Carballo J."/>
            <person name="Santos B.A.C.M."/>
            <person name="Zappacosta D."/>
            <person name="Garbus I."/>
            <person name="Selva J.P."/>
            <person name="Gallo C.A."/>
            <person name="Diaz A."/>
            <person name="Albertini E."/>
            <person name="Caccamo M."/>
            <person name="Echenique V."/>
        </authorList>
    </citation>
    <scope>NUCLEOTIDE SEQUENCE [LARGE SCALE GENOMIC DNA]</scope>
    <source>
        <strain evidence="3">cv. Victoria</strain>
        <tissue evidence="2">Leaf</tissue>
    </source>
</reference>
<feature type="region of interest" description="Disordered" evidence="1">
    <location>
        <begin position="69"/>
        <end position="145"/>
    </location>
</feature>
<keyword evidence="3" id="KW-1185">Reference proteome</keyword>
<evidence type="ECO:0000313" key="2">
    <source>
        <dbReference type="EMBL" id="TVU24944.1"/>
    </source>
</evidence>
<evidence type="ECO:0000313" key="3">
    <source>
        <dbReference type="Proteomes" id="UP000324897"/>
    </source>
</evidence>
<dbReference type="AlphaFoldDB" id="A0A5J9UNF7"/>
<comment type="caution">
    <text evidence="2">The sequence shown here is derived from an EMBL/GenBank/DDBJ whole genome shotgun (WGS) entry which is preliminary data.</text>
</comment>
<dbReference type="EMBL" id="RWGY01000013">
    <property type="protein sequence ID" value="TVU24944.1"/>
    <property type="molecule type" value="Genomic_DNA"/>
</dbReference>
<evidence type="ECO:0000256" key="1">
    <source>
        <dbReference type="SAM" id="MobiDB-lite"/>
    </source>
</evidence>
<sequence length="389" mass="41313">MVARRRPRRAPRHGAAVKKLAVRLARALSAAGTWVLSTGRGWLRRGAAAARRVMAALLRRIARRTASVVATAAPHGGAPEGGRNKKRRRVARPDADEGRSAKQVRGHADHRGQEDVQGTSALDGDIHRGATDLDSSPNAAPPAGILPIDAARAQDGGEGAHHRTELVVFEEAPPAALSHDASVRHAATSSLPQGTAPAAAPAPSPSPSSATSLGTADADEAGLVEGSSSQDCDPSTEVGDLCAPPPPISPQDGHLAPGPTSSAPRGRTNLANPTADQVEVFSPCAVDSTDHAVHVNQASAPLQDEEWEMVPLKKRKKRIYSEFPRLPSTGLQMLRHCRSVHSMKGYPCEQKGCCVRTDCRGDAGVHKLYLHEMGDKDWWRQLVEEYGIR</sequence>
<organism evidence="2 3">
    <name type="scientific">Eragrostis curvula</name>
    <name type="common">weeping love grass</name>
    <dbReference type="NCBI Taxonomy" id="38414"/>
    <lineage>
        <taxon>Eukaryota</taxon>
        <taxon>Viridiplantae</taxon>
        <taxon>Streptophyta</taxon>
        <taxon>Embryophyta</taxon>
        <taxon>Tracheophyta</taxon>
        <taxon>Spermatophyta</taxon>
        <taxon>Magnoliopsida</taxon>
        <taxon>Liliopsida</taxon>
        <taxon>Poales</taxon>
        <taxon>Poaceae</taxon>
        <taxon>PACMAD clade</taxon>
        <taxon>Chloridoideae</taxon>
        <taxon>Eragrostideae</taxon>
        <taxon>Eragrostidinae</taxon>
        <taxon>Eragrostis</taxon>
    </lineage>
</organism>
<feature type="compositionally biased region" description="Basic and acidic residues" evidence="1">
    <location>
        <begin position="91"/>
        <end position="114"/>
    </location>
</feature>
<feature type="region of interest" description="Disordered" evidence="1">
    <location>
        <begin position="177"/>
        <end position="270"/>
    </location>
</feature>
<feature type="non-terminal residue" evidence="2">
    <location>
        <position position="1"/>
    </location>
</feature>